<dbReference type="EMBL" id="AGBW02012383">
    <property type="protein sequence ID" value="OWR45147.1"/>
    <property type="molecule type" value="Genomic_DNA"/>
</dbReference>
<dbReference type="Proteomes" id="UP000007151">
    <property type="component" value="Unassembled WGS sequence"/>
</dbReference>
<dbReference type="KEGG" id="dpl:KGM_209333"/>
<sequence length="93" mass="9808">MLRDLKKQLAFVYEVSDFANQSLLVISVLVSKRHCSKNVCAVSRGASGVGVGWALAVVRGSGGRLVCAHASPAAPCRPPTASQQLRLVLAEHP</sequence>
<organism evidence="1 2">
    <name type="scientific">Danaus plexippus plexippus</name>
    <dbReference type="NCBI Taxonomy" id="278856"/>
    <lineage>
        <taxon>Eukaryota</taxon>
        <taxon>Metazoa</taxon>
        <taxon>Ecdysozoa</taxon>
        <taxon>Arthropoda</taxon>
        <taxon>Hexapoda</taxon>
        <taxon>Insecta</taxon>
        <taxon>Pterygota</taxon>
        <taxon>Neoptera</taxon>
        <taxon>Endopterygota</taxon>
        <taxon>Lepidoptera</taxon>
        <taxon>Glossata</taxon>
        <taxon>Ditrysia</taxon>
        <taxon>Papilionoidea</taxon>
        <taxon>Nymphalidae</taxon>
        <taxon>Danainae</taxon>
        <taxon>Danaini</taxon>
        <taxon>Danaina</taxon>
        <taxon>Danaus</taxon>
        <taxon>Danaus</taxon>
    </lineage>
</organism>
<reference evidence="1 2" key="1">
    <citation type="journal article" date="2011" name="Cell">
        <title>The monarch butterfly genome yields insights into long-distance migration.</title>
        <authorList>
            <person name="Zhan S."/>
            <person name="Merlin C."/>
            <person name="Boore J.L."/>
            <person name="Reppert S.M."/>
        </authorList>
    </citation>
    <scope>NUCLEOTIDE SEQUENCE [LARGE SCALE GENOMIC DNA]</scope>
    <source>
        <strain evidence="1">F-2</strain>
    </source>
</reference>
<evidence type="ECO:0000313" key="1">
    <source>
        <dbReference type="EMBL" id="OWR45147.1"/>
    </source>
</evidence>
<dbReference type="AlphaFoldDB" id="A0A212EUL0"/>
<keyword evidence="2" id="KW-1185">Reference proteome</keyword>
<comment type="caution">
    <text evidence="1">The sequence shown here is derived from an EMBL/GenBank/DDBJ whole genome shotgun (WGS) entry which is preliminary data.</text>
</comment>
<dbReference type="InParanoid" id="A0A212EUL0"/>
<gene>
    <name evidence="1" type="ORF">KGM_209333</name>
</gene>
<protein>
    <submittedName>
        <fullName evidence="1">Uncharacterized protein</fullName>
    </submittedName>
</protein>
<proteinExistence type="predicted"/>
<evidence type="ECO:0000313" key="2">
    <source>
        <dbReference type="Proteomes" id="UP000007151"/>
    </source>
</evidence>
<accession>A0A212EUL0</accession>
<name>A0A212EUL0_DANPL</name>